<name>A0A1J6JFR1_NICAT</name>
<comment type="caution">
    <text evidence="2">The sequence shown here is derived from an EMBL/GenBank/DDBJ whole genome shotgun (WGS) entry which is preliminary data.</text>
</comment>
<organism evidence="2 3">
    <name type="scientific">Nicotiana attenuata</name>
    <name type="common">Coyote tobacco</name>
    <dbReference type="NCBI Taxonomy" id="49451"/>
    <lineage>
        <taxon>Eukaryota</taxon>
        <taxon>Viridiplantae</taxon>
        <taxon>Streptophyta</taxon>
        <taxon>Embryophyta</taxon>
        <taxon>Tracheophyta</taxon>
        <taxon>Spermatophyta</taxon>
        <taxon>Magnoliopsida</taxon>
        <taxon>eudicotyledons</taxon>
        <taxon>Gunneridae</taxon>
        <taxon>Pentapetalae</taxon>
        <taxon>asterids</taxon>
        <taxon>lamiids</taxon>
        <taxon>Solanales</taxon>
        <taxon>Solanaceae</taxon>
        <taxon>Nicotianoideae</taxon>
        <taxon>Nicotianeae</taxon>
        <taxon>Nicotiana</taxon>
    </lineage>
</organism>
<dbReference type="Proteomes" id="UP000187609">
    <property type="component" value="Unassembled WGS sequence"/>
</dbReference>
<feature type="compositionally biased region" description="Basic and acidic residues" evidence="1">
    <location>
        <begin position="345"/>
        <end position="358"/>
    </location>
</feature>
<dbReference type="EMBL" id="MJEQ01037183">
    <property type="protein sequence ID" value="OIT08495.1"/>
    <property type="molecule type" value="Genomic_DNA"/>
</dbReference>
<keyword evidence="3" id="KW-1185">Reference proteome</keyword>
<evidence type="ECO:0000313" key="3">
    <source>
        <dbReference type="Proteomes" id="UP000187609"/>
    </source>
</evidence>
<sequence length="418" mass="45423">RDPKATDGTKVLEFPTEIIVQQQLVHVHDQPAVVDAELFEKPEGYKTTTLNRVQVCDGEKQVSKDPTADRVSQLGCTQVCRGNKAVQQLNNGQGQINIVLDVTVMRAELVEKPVGFKPIVVHDERQELECVDNVLKNENCQASENDAAESTGYEGDFEHVPLCNTFTNIFFSHILRTVATTSDKAMLEQANNCPNSPSDQSNAGINLGCDLASEVQNKLPEGHVHVAGENTLFSNKAGTQADLQHIDANEEGQELNVRLSSVQKLNSDNKMTCILSHEHTHFCHFRIPENTHRLSQATLRGAEGTHDQQQLVKLQLKETVGGKKIVTVNKDKVLNQAGNVVSVDDASKIDKGPPKPTRDVPASSKTVNKASAGVEHAVIRLLKSTGAGNATVDRATFICNSMAKGAGQAAVHNIKPED</sequence>
<reference evidence="2" key="1">
    <citation type="submission" date="2016-11" db="EMBL/GenBank/DDBJ databases">
        <title>The genome of Nicotiana attenuata.</title>
        <authorList>
            <person name="Xu S."/>
            <person name="Brockmoeller T."/>
            <person name="Gaquerel E."/>
            <person name="Navarro A."/>
            <person name="Kuhl H."/>
            <person name="Gase K."/>
            <person name="Ling Z."/>
            <person name="Zhou W."/>
            <person name="Kreitzer C."/>
            <person name="Stanke M."/>
            <person name="Tang H."/>
            <person name="Lyons E."/>
            <person name="Pandey P."/>
            <person name="Pandey S.P."/>
            <person name="Timmermann B."/>
            <person name="Baldwin I.T."/>
        </authorList>
    </citation>
    <scope>NUCLEOTIDE SEQUENCE [LARGE SCALE GENOMIC DNA]</scope>
    <source>
        <strain evidence="2">UT</strain>
    </source>
</reference>
<accession>A0A1J6JFR1</accession>
<evidence type="ECO:0000256" key="1">
    <source>
        <dbReference type="SAM" id="MobiDB-lite"/>
    </source>
</evidence>
<feature type="region of interest" description="Disordered" evidence="1">
    <location>
        <begin position="345"/>
        <end position="368"/>
    </location>
</feature>
<protein>
    <submittedName>
        <fullName evidence="2">Uncharacterized protein</fullName>
    </submittedName>
</protein>
<feature type="non-terminal residue" evidence="2">
    <location>
        <position position="1"/>
    </location>
</feature>
<proteinExistence type="predicted"/>
<dbReference type="AlphaFoldDB" id="A0A1J6JFR1"/>
<evidence type="ECO:0000313" key="2">
    <source>
        <dbReference type="EMBL" id="OIT08495.1"/>
    </source>
</evidence>
<gene>
    <name evidence="2" type="ORF">A4A49_63245</name>
</gene>
<dbReference type="Gramene" id="OIT08495">
    <property type="protein sequence ID" value="OIT08495"/>
    <property type="gene ID" value="A4A49_63245"/>
</dbReference>